<dbReference type="Proteomes" id="UP000814176">
    <property type="component" value="Unassembled WGS sequence"/>
</dbReference>
<evidence type="ECO:0000313" key="1">
    <source>
        <dbReference type="EMBL" id="KAH9829489.1"/>
    </source>
</evidence>
<dbReference type="EMBL" id="JADCUA010000038">
    <property type="protein sequence ID" value="KAH9829489.1"/>
    <property type="molecule type" value="Genomic_DNA"/>
</dbReference>
<comment type="caution">
    <text evidence="1">The sequence shown here is derived from an EMBL/GenBank/DDBJ whole genome shotgun (WGS) entry which is preliminary data.</text>
</comment>
<proteinExistence type="predicted"/>
<gene>
    <name evidence="1" type="ORF">C8Q71DRAFT_790484</name>
</gene>
<accession>A0ABQ8JZL0</accession>
<name>A0ABQ8JZL0_9APHY</name>
<protein>
    <submittedName>
        <fullName evidence="1">Uncharacterized protein</fullName>
    </submittedName>
</protein>
<dbReference type="RefSeq" id="XP_047772963.1">
    <property type="nucleotide sequence ID" value="XM_047925315.1"/>
</dbReference>
<dbReference type="GeneID" id="72006047"/>
<sequence>MNFCTPEHIRWLSAHRVPVETCCYNCTLLPNAQMQELLAICESWNCEEEAQEGEESVRGWAERECECTNLCQSYSARNISKKRAECKGFKCIPGARDCCCRRMLFEEPDFKAVPSLVETACRARGVDVLFLPKFHG</sequence>
<keyword evidence="2" id="KW-1185">Reference proteome</keyword>
<reference evidence="1 2" key="1">
    <citation type="journal article" date="2021" name="Environ. Microbiol.">
        <title>Gene family expansions and transcriptome signatures uncover fungal adaptations to wood decay.</title>
        <authorList>
            <person name="Hage H."/>
            <person name="Miyauchi S."/>
            <person name="Viragh M."/>
            <person name="Drula E."/>
            <person name="Min B."/>
            <person name="Chaduli D."/>
            <person name="Navarro D."/>
            <person name="Favel A."/>
            <person name="Norest M."/>
            <person name="Lesage-Meessen L."/>
            <person name="Balint B."/>
            <person name="Merenyi Z."/>
            <person name="de Eugenio L."/>
            <person name="Morin E."/>
            <person name="Martinez A.T."/>
            <person name="Baldrian P."/>
            <person name="Stursova M."/>
            <person name="Martinez M.J."/>
            <person name="Novotny C."/>
            <person name="Magnuson J.K."/>
            <person name="Spatafora J.W."/>
            <person name="Maurice S."/>
            <person name="Pangilinan J."/>
            <person name="Andreopoulos W."/>
            <person name="LaButti K."/>
            <person name="Hundley H."/>
            <person name="Na H."/>
            <person name="Kuo A."/>
            <person name="Barry K."/>
            <person name="Lipzen A."/>
            <person name="Henrissat B."/>
            <person name="Riley R."/>
            <person name="Ahrendt S."/>
            <person name="Nagy L.G."/>
            <person name="Grigoriev I.V."/>
            <person name="Martin F."/>
            <person name="Rosso M.N."/>
        </authorList>
    </citation>
    <scope>NUCLEOTIDE SEQUENCE [LARGE SCALE GENOMIC DNA]</scope>
    <source>
        <strain evidence="1 2">CIRM-BRFM 1785</strain>
    </source>
</reference>
<organism evidence="1 2">
    <name type="scientific">Rhodofomes roseus</name>
    <dbReference type="NCBI Taxonomy" id="34475"/>
    <lineage>
        <taxon>Eukaryota</taxon>
        <taxon>Fungi</taxon>
        <taxon>Dikarya</taxon>
        <taxon>Basidiomycota</taxon>
        <taxon>Agaricomycotina</taxon>
        <taxon>Agaricomycetes</taxon>
        <taxon>Polyporales</taxon>
        <taxon>Rhodofomes</taxon>
    </lineage>
</organism>
<evidence type="ECO:0000313" key="2">
    <source>
        <dbReference type="Proteomes" id="UP000814176"/>
    </source>
</evidence>